<dbReference type="Proteomes" id="UP000604046">
    <property type="component" value="Unassembled WGS sequence"/>
</dbReference>
<gene>
    <name evidence="5" type="primary">ANK2</name>
    <name evidence="5" type="ORF">SNAT2548_LOCUS20998</name>
</gene>
<keyword evidence="4" id="KW-0472">Membrane</keyword>
<keyword evidence="6" id="KW-1185">Reference proteome</keyword>
<reference evidence="5" key="1">
    <citation type="submission" date="2021-02" db="EMBL/GenBank/DDBJ databases">
        <authorList>
            <person name="Dougan E. K."/>
            <person name="Rhodes N."/>
            <person name="Thang M."/>
            <person name="Chan C."/>
        </authorList>
    </citation>
    <scope>NUCLEOTIDE SEQUENCE</scope>
</reference>
<organism evidence="5 6">
    <name type="scientific">Symbiodinium natans</name>
    <dbReference type="NCBI Taxonomy" id="878477"/>
    <lineage>
        <taxon>Eukaryota</taxon>
        <taxon>Sar</taxon>
        <taxon>Alveolata</taxon>
        <taxon>Dinophyceae</taxon>
        <taxon>Suessiales</taxon>
        <taxon>Symbiodiniaceae</taxon>
        <taxon>Symbiodinium</taxon>
    </lineage>
</organism>
<keyword evidence="2" id="KW-0175">Coiled coil</keyword>
<keyword evidence="1" id="KW-0040">ANK repeat</keyword>
<dbReference type="Gene3D" id="1.25.40.20">
    <property type="entry name" value="Ankyrin repeat-containing domain"/>
    <property type="match status" value="1"/>
</dbReference>
<dbReference type="SUPFAM" id="SSF48403">
    <property type="entry name" value="Ankyrin repeat"/>
    <property type="match status" value="1"/>
</dbReference>
<feature type="transmembrane region" description="Helical" evidence="4">
    <location>
        <begin position="983"/>
        <end position="1009"/>
    </location>
</feature>
<feature type="compositionally biased region" description="Basic and acidic residues" evidence="3">
    <location>
        <begin position="494"/>
        <end position="505"/>
    </location>
</feature>
<feature type="transmembrane region" description="Helical" evidence="4">
    <location>
        <begin position="858"/>
        <end position="885"/>
    </location>
</feature>
<feature type="compositionally biased region" description="Basic and acidic residues" evidence="3">
    <location>
        <begin position="1153"/>
        <end position="1163"/>
    </location>
</feature>
<dbReference type="PANTHER" id="PTHR46224:SF64">
    <property type="entry name" value="IQ MOTIF AND ANKYRIN REPEAT DOMAIN-CONTAINING PROTEIN 1"/>
    <property type="match status" value="1"/>
</dbReference>
<protein>
    <submittedName>
        <fullName evidence="5">ANK2 protein</fullName>
    </submittedName>
</protein>
<name>A0A812QGT5_9DINO</name>
<comment type="caution">
    <text evidence="5">The sequence shown here is derived from an EMBL/GenBank/DDBJ whole genome shotgun (WGS) entry which is preliminary data.</text>
</comment>
<dbReference type="Pfam" id="PF00023">
    <property type="entry name" value="Ank"/>
    <property type="match status" value="1"/>
</dbReference>
<dbReference type="PROSITE" id="PS50088">
    <property type="entry name" value="ANK_REPEAT"/>
    <property type="match status" value="1"/>
</dbReference>
<feature type="region of interest" description="Disordered" evidence="3">
    <location>
        <begin position="1"/>
        <end position="20"/>
    </location>
</feature>
<dbReference type="InterPro" id="IPR002110">
    <property type="entry name" value="Ankyrin_rpt"/>
</dbReference>
<dbReference type="SMART" id="SM00248">
    <property type="entry name" value="ANK"/>
    <property type="match status" value="4"/>
</dbReference>
<evidence type="ECO:0000313" key="6">
    <source>
        <dbReference type="Proteomes" id="UP000604046"/>
    </source>
</evidence>
<accession>A0A812QGT5</accession>
<feature type="transmembrane region" description="Helical" evidence="4">
    <location>
        <begin position="738"/>
        <end position="755"/>
    </location>
</feature>
<evidence type="ECO:0000313" key="5">
    <source>
        <dbReference type="EMBL" id="CAE7384926.1"/>
    </source>
</evidence>
<feature type="compositionally biased region" description="Low complexity" evidence="3">
    <location>
        <begin position="1142"/>
        <end position="1152"/>
    </location>
</feature>
<keyword evidence="4" id="KW-1133">Transmembrane helix</keyword>
<feature type="region of interest" description="Disordered" evidence="3">
    <location>
        <begin position="1124"/>
        <end position="1170"/>
    </location>
</feature>
<sequence>MAKWKKALPTKSHTTPLPGADERKSFIWAVQKVQKQQEVADELNKDPWANWAFAVMPPFTSSTESAESAERELRTAALENNHQLVTDLLLDRNPGATALIAATRLDPTLNRERNCNYITRLLLLNRADPTQTAGKRGCTALSVAAATGNVGVTKLLLRKMAENQVDSKLQAEHKSAALFVAASFALVHLLLQHRAIPDAVERHQLSDPTASKEEQQRRKQQQERRRLLLHAAARDCYNVAELLLQMRADPNLRPPPPLRSPNATSLTPLLAAAYARTTDDDAKDMVALLLQKRADPKATVQDAKTVLSQASLRDSESLTGDTPDKSMGRRLVRLLDFLLRSEGEEYTDMVESLLQEAVEVNCGPQRLREPVRTILGELDGHGPEWGEHLDVNNDKEAQDESQDEASKILAYLAQAPCHGGWDSEKSNLEEAITSMGGMHAGVATILKSHGWLGKQFAAPPRMDDLMSDLESCCEDECLLTRALRKQHEQELREKEMREREQEASKLAKRFASRVGGNAQKDKGEEKSKDTNSMPNSIPDYDLKLQNMLYAPEVQTSLRTLRISAVVACDKKVLAAVAETANEETLATDTVEVIVGAAWLQLRAVTAIDSGLDALALACLCLATSRCGPGPDNEPQEANVYAQCALGTLACIHSKEAIECVVHFGHLFGPVVWKYLEPSVISTGKDKSIDENQQEDEEPEVSNRGAEILEGLSDLLFLFVGYFAILEQFNKCGSELDKIFLPWFCAMYWLRFVYSLRGERWLGPYLLPILSAVRDTWAFFFVTFLCAAGATHAYYILGPRQGDEMPVYSALTHTIRLAIFGDFDLFEYQGQDTVYTQSGGNESSWDPTDPSPSELDPMLFWYLQLSFIITGIGITVLLMNLLIGILGQNYELHQGRAQILFVQARARMLLEQQRRPWIRLVTEVLLPKQDAAVAEEFEMSELPYRWFAQLGIAALTPLQNVLPNIFERLCWRVVQKPVMTCHKFVALLILVISPVLLTLSLVSCLLAYLVKYSGRFIIKLLGMTVFRIEGLNYAVNLTLFGQFNHKPACDCEILALVRKETGKSEKERLEHLEDQLEEQKDKLASLDGKIDKLASLDGKIRTLTGLDGKIDQLLSICEGKRRMKKVRRAPGQEQVDEDGDEAGGMAEDAQAEAQEAKSPEDPRRVAATAGGTPFIKRKTACADNKECRVHGRRT</sequence>
<feature type="repeat" description="ANK" evidence="1">
    <location>
        <begin position="136"/>
        <end position="168"/>
    </location>
</feature>
<feature type="region of interest" description="Disordered" evidence="3">
    <location>
        <begin position="494"/>
        <end position="536"/>
    </location>
</feature>
<evidence type="ECO:0000256" key="4">
    <source>
        <dbReference type="SAM" id="Phobius"/>
    </source>
</evidence>
<feature type="compositionally biased region" description="Basic and acidic residues" evidence="3">
    <location>
        <begin position="519"/>
        <end position="529"/>
    </location>
</feature>
<evidence type="ECO:0000256" key="1">
    <source>
        <dbReference type="PROSITE-ProRule" id="PRU00023"/>
    </source>
</evidence>
<dbReference type="EMBL" id="CAJNDS010002232">
    <property type="protein sequence ID" value="CAE7384926.1"/>
    <property type="molecule type" value="Genomic_DNA"/>
</dbReference>
<dbReference type="PANTHER" id="PTHR46224">
    <property type="entry name" value="ANKYRIN REPEAT FAMILY PROTEIN"/>
    <property type="match status" value="1"/>
</dbReference>
<feature type="region of interest" description="Disordered" evidence="3">
    <location>
        <begin position="203"/>
        <end position="224"/>
    </location>
</feature>
<dbReference type="InterPro" id="IPR036770">
    <property type="entry name" value="Ankyrin_rpt-contain_sf"/>
</dbReference>
<keyword evidence="4" id="KW-0812">Transmembrane</keyword>
<feature type="coiled-coil region" evidence="2">
    <location>
        <begin position="1058"/>
        <end position="1095"/>
    </location>
</feature>
<proteinExistence type="predicted"/>
<feature type="transmembrane region" description="Helical" evidence="4">
    <location>
        <begin position="776"/>
        <end position="796"/>
    </location>
</feature>
<evidence type="ECO:0000256" key="2">
    <source>
        <dbReference type="SAM" id="Coils"/>
    </source>
</evidence>
<evidence type="ECO:0000256" key="3">
    <source>
        <dbReference type="SAM" id="MobiDB-lite"/>
    </source>
</evidence>
<dbReference type="InterPro" id="IPR051616">
    <property type="entry name" value="Cul2-RING_E3_ligase_SR"/>
</dbReference>
<dbReference type="AlphaFoldDB" id="A0A812QGT5"/>